<sequence>MLKTALTYGLAAGLIAGIPLFALVMIYKGPPPANGMLIGSLIMAAALSLIFVAIRRRRDRELGGSIAFGAAFLLGLAIVAVAGVVYASLWEITLAVSKLDFGTEWARIHMEQAKLGGASEARMAEVAADMERFKDMYSQPLLRFAMTACELLPVGLAISLASAALLRNPRFMPARKA</sequence>
<feature type="transmembrane region" description="Helical" evidence="1">
    <location>
        <begin position="7"/>
        <end position="27"/>
    </location>
</feature>
<evidence type="ECO:0008006" key="4">
    <source>
        <dbReference type="Google" id="ProtNLM"/>
    </source>
</evidence>
<keyword evidence="1" id="KW-1133">Transmembrane helix</keyword>
<keyword evidence="3" id="KW-1185">Reference proteome</keyword>
<evidence type="ECO:0000256" key="1">
    <source>
        <dbReference type="SAM" id="Phobius"/>
    </source>
</evidence>
<accession>A0ABU2A5W6</accession>
<feature type="transmembrane region" description="Helical" evidence="1">
    <location>
        <begin position="66"/>
        <end position="89"/>
    </location>
</feature>
<dbReference type="Pfam" id="PF13858">
    <property type="entry name" value="DUF4199"/>
    <property type="match status" value="1"/>
</dbReference>
<dbReference type="InterPro" id="IPR025250">
    <property type="entry name" value="DUF4199"/>
</dbReference>
<dbReference type="Proteomes" id="UP001180825">
    <property type="component" value="Unassembled WGS sequence"/>
</dbReference>
<protein>
    <recommendedName>
        <fullName evidence="4">DUF4199 domain-containing protein</fullName>
    </recommendedName>
</protein>
<evidence type="ECO:0000313" key="2">
    <source>
        <dbReference type="EMBL" id="MDR7332584.1"/>
    </source>
</evidence>
<keyword evidence="1" id="KW-0812">Transmembrane</keyword>
<reference evidence="2 3" key="1">
    <citation type="submission" date="2023-07" db="EMBL/GenBank/DDBJ databases">
        <title>Sorghum-associated microbial communities from plants grown in Nebraska, USA.</title>
        <authorList>
            <person name="Schachtman D."/>
        </authorList>
    </citation>
    <scope>NUCLEOTIDE SEQUENCE [LARGE SCALE GENOMIC DNA]</scope>
    <source>
        <strain evidence="2 3">BE316</strain>
    </source>
</reference>
<dbReference type="EMBL" id="JAVDXV010000003">
    <property type="protein sequence ID" value="MDR7332584.1"/>
    <property type="molecule type" value="Genomic_DNA"/>
</dbReference>
<organism evidence="2 3">
    <name type="scientific">Roseateles asaccharophilus</name>
    <dbReference type="NCBI Taxonomy" id="582607"/>
    <lineage>
        <taxon>Bacteria</taxon>
        <taxon>Pseudomonadati</taxon>
        <taxon>Pseudomonadota</taxon>
        <taxon>Betaproteobacteria</taxon>
        <taxon>Burkholderiales</taxon>
        <taxon>Sphaerotilaceae</taxon>
        <taxon>Roseateles</taxon>
    </lineage>
</organism>
<evidence type="ECO:0000313" key="3">
    <source>
        <dbReference type="Proteomes" id="UP001180825"/>
    </source>
</evidence>
<feature type="transmembrane region" description="Helical" evidence="1">
    <location>
        <begin position="33"/>
        <end position="54"/>
    </location>
</feature>
<proteinExistence type="predicted"/>
<feature type="transmembrane region" description="Helical" evidence="1">
    <location>
        <begin position="141"/>
        <end position="166"/>
    </location>
</feature>
<gene>
    <name evidence="2" type="ORF">J2X21_001717</name>
</gene>
<comment type="caution">
    <text evidence="2">The sequence shown here is derived from an EMBL/GenBank/DDBJ whole genome shotgun (WGS) entry which is preliminary data.</text>
</comment>
<name>A0ABU2A5W6_9BURK</name>
<keyword evidence="1" id="KW-0472">Membrane</keyword>
<dbReference type="RefSeq" id="WP_310327306.1">
    <property type="nucleotide sequence ID" value="NZ_JAVDXV010000003.1"/>
</dbReference>